<reference evidence="11" key="1">
    <citation type="submission" date="2021-03" db="EMBL/GenBank/DDBJ databases">
        <title>Evolutionary innovations through gain and loss of genes in the ectomycorrhizal Boletales.</title>
        <authorList>
            <person name="Wu G."/>
            <person name="Miyauchi S."/>
            <person name="Morin E."/>
            <person name="Yang Z.-L."/>
            <person name="Xu J."/>
            <person name="Martin F.M."/>
        </authorList>
    </citation>
    <scope>NUCLEOTIDE SEQUENCE</scope>
    <source>
        <strain evidence="11">BR01</strain>
    </source>
</reference>
<evidence type="ECO:0000256" key="3">
    <source>
        <dbReference type="ARBA" id="ARBA00006345"/>
    </source>
</evidence>
<evidence type="ECO:0000256" key="6">
    <source>
        <dbReference type="ARBA" id="ARBA00023242"/>
    </source>
</evidence>
<dbReference type="GO" id="GO:0031533">
    <property type="term" value="C:mRNA capping enzyme complex"/>
    <property type="evidence" value="ECO:0007669"/>
    <property type="project" value="UniProtKB-UniRule"/>
</dbReference>
<comment type="cofactor">
    <cofactor evidence="1 8">
        <name>Mg(2+)</name>
        <dbReference type="ChEBI" id="CHEBI:18420"/>
    </cofactor>
</comment>
<dbReference type="SUPFAM" id="SSF55154">
    <property type="entry name" value="CYTH-like phosphatases"/>
    <property type="match status" value="1"/>
</dbReference>
<dbReference type="Proteomes" id="UP000683000">
    <property type="component" value="Unassembled WGS sequence"/>
</dbReference>
<keyword evidence="6 8" id="KW-0539">Nucleus</keyword>
<comment type="caution">
    <text evidence="11">The sequence shown here is derived from an EMBL/GenBank/DDBJ whole genome shotgun (WGS) entry which is preliminary data.</text>
</comment>
<comment type="similarity">
    <text evidence="3 8">Belongs to the fungal TPase family.</text>
</comment>
<evidence type="ECO:0000256" key="8">
    <source>
        <dbReference type="RuleBase" id="RU367053"/>
    </source>
</evidence>
<evidence type="ECO:0000256" key="7">
    <source>
        <dbReference type="ARBA" id="ARBA00047740"/>
    </source>
</evidence>
<dbReference type="PANTHER" id="PTHR28118:SF1">
    <property type="entry name" value="POLYNUCLEOTIDE 5'-TRIPHOSPHATASE CTL1-RELATED"/>
    <property type="match status" value="1"/>
</dbReference>
<evidence type="ECO:0000256" key="2">
    <source>
        <dbReference type="ARBA" id="ARBA00004123"/>
    </source>
</evidence>
<keyword evidence="8" id="KW-0506">mRNA capping</keyword>
<dbReference type="GO" id="GO:0006370">
    <property type="term" value="P:7-methylguanosine mRNA capping"/>
    <property type="evidence" value="ECO:0007669"/>
    <property type="project" value="UniProtKB-UniRule"/>
</dbReference>
<dbReference type="AlphaFoldDB" id="A0A8I3A9Q6"/>
<comment type="subcellular location">
    <subcellularLocation>
        <location evidence="2 8">Nucleus</location>
    </subcellularLocation>
</comment>
<evidence type="ECO:0000313" key="11">
    <source>
        <dbReference type="EMBL" id="KAG6377123.1"/>
    </source>
</evidence>
<proteinExistence type="inferred from homology"/>
<evidence type="ECO:0000256" key="4">
    <source>
        <dbReference type="ARBA" id="ARBA00022664"/>
    </source>
</evidence>
<dbReference type="Gene3D" id="3.20.100.10">
    <property type="entry name" value="mRNA triphosphatase Cet1-like"/>
    <property type="match status" value="1"/>
</dbReference>
<keyword evidence="5 8" id="KW-0378">Hydrolase</keyword>
<evidence type="ECO:0000256" key="5">
    <source>
        <dbReference type="ARBA" id="ARBA00022801"/>
    </source>
</evidence>
<comment type="catalytic activity">
    <reaction evidence="7">
        <text>a 5'-end triphospho-ribonucleoside in mRNA + H2O = a 5'-end diphospho-ribonucleoside in mRNA + phosphate + H(+)</text>
        <dbReference type="Rhea" id="RHEA:67004"/>
        <dbReference type="Rhea" id="RHEA-COMP:17164"/>
        <dbReference type="Rhea" id="RHEA-COMP:17165"/>
        <dbReference type="ChEBI" id="CHEBI:15377"/>
        <dbReference type="ChEBI" id="CHEBI:15378"/>
        <dbReference type="ChEBI" id="CHEBI:43474"/>
        <dbReference type="ChEBI" id="CHEBI:167616"/>
        <dbReference type="ChEBI" id="CHEBI:167618"/>
        <dbReference type="EC" id="3.6.1.74"/>
    </reaction>
    <physiologicalReaction direction="left-to-right" evidence="7">
        <dbReference type="Rhea" id="RHEA:67005"/>
    </physiologicalReaction>
</comment>
<dbReference type="InterPro" id="IPR033469">
    <property type="entry name" value="CYTH-like_dom_sf"/>
</dbReference>
<evidence type="ECO:0000313" key="12">
    <source>
        <dbReference type="Proteomes" id="UP000683000"/>
    </source>
</evidence>
<sequence>MSSPGTNSESEGESTLPPPKRARPSGSPRTASTSTSNVKNNFILPTTSSTSTSSIMNNPSNLPPLSVSILGVEPLDEFIKEIADFVHHMVTTRPNMGPDAKVEVEAKLGVLRDRTTGKRITLPVLVETILVPDGVELRFESNMSAMQHRHFNTILNELQRRSSEPSHPASPLEYKHFKLVDSFYPSDNTRDREKIRVTREEKTGTIAEVTKKMRLGDLNIYSPKRAADWRVSVSMEVPVPHPVGTPTLTRRKDRICYSHEEFNIDLTQVVSNAGPNSPPETLHELEVEIARSALLLSTAAKRGDPNVPEHERNAFDELIRSFVNNARILVKNANEGWH</sequence>
<keyword evidence="12" id="KW-1185">Reference proteome</keyword>
<evidence type="ECO:0000256" key="1">
    <source>
        <dbReference type="ARBA" id="ARBA00001946"/>
    </source>
</evidence>
<dbReference type="EMBL" id="JAGFBS010000010">
    <property type="protein sequence ID" value="KAG6377123.1"/>
    <property type="molecule type" value="Genomic_DNA"/>
</dbReference>
<keyword evidence="4 8" id="KW-0507">mRNA processing</keyword>
<gene>
    <name evidence="11" type="ORF">JVT61DRAFT_1174</name>
</gene>
<dbReference type="GO" id="GO:0140818">
    <property type="term" value="F:mRNA 5'-triphosphate monophosphatase activity"/>
    <property type="evidence" value="ECO:0007669"/>
    <property type="project" value="UniProtKB-EC"/>
</dbReference>
<name>A0A8I3A9Q6_9AGAM</name>
<dbReference type="EC" id="3.6.1.74" evidence="8"/>
<dbReference type="CDD" id="cd07470">
    <property type="entry name" value="CYTH-like_mRNA_RTPase"/>
    <property type="match status" value="1"/>
</dbReference>
<feature type="compositionally biased region" description="Polar residues" evidence="9">
    <location>
        <begin position="27"/>
        <end position="45"/>
    </location>
</feature>
<organism evidence="11 12">
    <name type="scientific">Boletus reticuloceps</name>
    <dbReference type="NCBI Taxonomy" id="495285"/>
    <lineage>
        <taxon>Eukaryota</taxon>
        <taxon>Fungi</taxon>
        <taxon>Dikarya</taxon>
        <taxon>Basidiomycota</taxon>
        <taxon>Agaricomycotina</taxon>
        <taxon>Agaricomycetes</taxon>
        <taxon>Agaricomycetidae</taxon>
        <taxon>Boletales</taxon>
        <taxon>Boletineae</taxon>
        <taxon>Boletaceae</taxon>
        <taxon>Boletoideae</taxon>
        <taxon>Boletus</taxon>
    </lineage>
</organism>
<feature type="region of interest" description="Disordered" evidence="9">
    <location>
        <begin position="1"/>
        <end position="56"/>
    </location>
</feature>
<comment type="subunit">
    <text evidence="8">Heterodimer. The mRNA-capping enzyme is composed of two separate chains alpha and beta, respectively a mRNA guanylyltransferase and an mRNA 5'-triphosphate monophosphatase.</text>
</comment>
<evidence type="ECO:0000256" key="9">
    <source>
        <dbReference type="SAM" id="MobiDB-lite"/>
    </source>
</evidence>
<dbReference type="OrthoDB" id="272147at2759"/>
<feature type="domain" description="mRNA triphosphatase Cet1-like" evidence="10">
    <location>
        <begin position="76"/>
        <end position="289"/>
    </location>
</feature>
<dbReference type="InterPro" id="IPR004206">
    <property type="entry name" value="mRNA_triPase_Cet1"/>
</dbReference>
<accession>A0A8I3A9Q6</accession>
<evidence type="ECO:0000259" key="10">
    <source>
        <dbReference type="Pfam" id="PF02940"/>
    </source>
</evidence>
<comment type="function">
    <text evidence="8">First step of mRNA capping. Converts the 5'-triphosphate end of a nascent mRNA chain into a diphosphate end.</text>
</comment>
<dbReference type="Pfam" id="PF02940">
    <property type="entry name" value="mRNA_triPase"/>
    <property type="match status" value="1"/>
</dbReference>
<dbReference type="InterPro" id="IPR037009">
    <property type="entry name" value="mRNA_triPase_Cet1_sf"/>
</dbReference>
<protein>
    <recommendedName>
        <fullName evidence="8">mRNA-capping enzyme subunit beta</fullName>
        <ecNumber evidence="8">3.6.1.74</ecNumber>
    </recommendedName>
    <alternativeName>
        <fullName evidence="8">mRNA 5'-phosphatase</fullName>
    </alternativeName>
    <alternativeName>
        <fullName evidence="8">mRNA 5'-triphosphate monophosphatase</fullName>
    </alternativeName>
</protein>
<dbReference type="GO" id="GO:0004651">
    <property type="term" value="F:polynucleotide 5'-phosphatase activity"/>
    <property type="evidence" value="ECO:0007669"/>
    <property type="project" value="UniProtKB-UniRule"/>
</dbReference>
<dbReference type="PANTHER" id="PTHR28118">
    <property type="entry name" value="POLYNUCLEOTIDE 5'-TRIPHOSPHATASE-RELATED"/>
    <property type="match status" value="1"/>
</dbReference>
<dbReference type="InterPro" id="IPR040343">
    <property type="entry name" value="Cet1/Ctl1"/>
</dbReference>